<organism evidence="3 4">
    <name type="scientific">Tilletia laevis</name>
    <dbReference type="NCBI Taxonomy" id="157183"/>
    <lineage>
        <taxon>Eukaryota</taxon>
        <taxon>Fungi</taxon>
        <taxon>Dikarya</taxon>
        <taxon>Basidiomycota</taxon>
        <taxon>Ustilaginomycotina</taxon>
        <taxon>Exobasidiomycetes</taxon>
        <taxon>Tilletiales</taxon>
        <taxon>Tilletiaceae</taxon>
        <taxon>Tilletia</taxon>
    </lineage>
</organism>
<feature type="compositionally biased region" description="Basic and acidic residues" evidence="1">
    <location>
        <begin position="490"/>
        <end position="505"/>
    </location>
</feature>
<keyword evidence="4" id="KW-1185">Reference proteome</keyword>
<dbReference type="EMBL" id="CAJHJF010005801">
    <property type="protein sequence ID" value="CAD6952336.1"/>
    <property type="molecule type" value="Genomic_DNA"/>
</dbReference>
<dbReference type="InterPro" id="IPR046496">
    <property type="entry name" value="DUF6589"/>
</dbReference>
<feature type="region of interest" description="Disordered" evidence="1">
    <location>
        <begin position="462"/>
        <end position="512"/>
    </location>
</feature>
<accession>A0A9N8M0B0</accession>
<comment type="caution">
    <text evidence="3">The sequence shown here is derived from an EMBL/GenBank/DDBJ whole genome shotgun (WGS) entry which is preliminary data.</text>
</comment>
<name>A0A9N8M0B0_9BASI</name>
<reference evidence="3 4" key="1">
    <citation type="submission" date="2020-10" db="EMBL/GenBank/DDBJ databases">
        <authorList>
            <person name="Sedaghatjoo S."/>
        </authorList>
    </citation>
    <scope>NUCLEOTIDE SEQUENCE [LARGE SCALE GENOMIC DNA]</scope>
    <source>
        <strain evidence="3 4">LLFL</strain>
    </source>
</reference>
<sequence length="512" mass="57777">MRTMLELRPEFKPADLKIEDCEALRSADKTALQVKDLEPNESYLHDAALIHISEVLFRHMKLSRRRRTQILSEVDRMRRNHDTDVLTTTQTEIHPLKLVQEDEGNLSGMQQVLHQTMRDVGWNVGDKALPVVGDLLTVNNILSVVAVSEDEPEPINQLKFLAPWSAPWHMLLAWTRLLFRQNYLSDKAGSDLSLDRVREMLNRGKTGLNVKEPQFNEGWALLRHTFEGRLLAAMNTVMGEEWDVAEWTPPKRDFFAACRRLYCDHISPEAVVTAQQNKDQVKAAAGLLLRDSLIGIEYKVATKKGDIGRMAQTERYMLLGFIATGQHNYKNNLLSRALAAKVLPSRALRVLYGASLVNRHGRAGDWEAADHLQETFVKEVKRAAWRQSGSNLGQRLEDRISALPHVSQATKITASAQLELHSKIHVDGIISQGWSKLRNGSLRKFQRSGDALSIREAMLKTVARQSDDEESSDSDDEGAGDDVDDEQWDEADRGLRARLAAERSDGGLLNEM</sequence>
<evidence type="ECO:0000313" key="4">
    <source>
        <dbReference type="Proteomes" id="UP000836404"/>
    </source>
</evidence>
<evidence type="ECO:0000313" key="3">
    <source>
        <dbReference type="EMBL" id="CAD6952336.1"/>
    </source>
</evidence>
<evidence type="ECO:0000256" key="1">
    <source>
        <dbReference type="SAM" id="MobiDB-lite"/>
    </source>
</evidence>
<gene>
    <name evidence="3" type="ORF">JKILLFL_G9554</name>
</gene>
<feature type="compositionally biased region" description="Acidic residues" evidence="1">
    <location>
        <begin position="467"/>
        <end position="489"/>
    </location>
</feature>
<evidence type="ECO:0000259" key="2">
    <source>
        <dbReference type="Pfam" id="PF20231"/>
    </source>
</evidence>
<proteinExistence type="predicted"/>
<feature type="domain" description="DUF6589" evidence="2">
    <location>
        <begin position="33"/>
        <end position="419"/>
    </location>
</feature>
<dbReference type="Pfam" id="PF20231">
    <property type="entry name" value="DUF6589"/>
    <property type="match status" value="1"/>
</dbReference>
<protein>
    <recommendedName>
        <fullName evidence="2">DUF6589 domain-containing protein</fullName>
    </recommendedName>
</protein>
<dbReference type="AlphaFoldDB" id="A0A9N8M0B0"/>
<dbReference type="Proteomes" id="UP000836404">
    <property type="component" value="Unassembled WGS sequence"/>
</dbReference>